<dbReference type="SMART" id="SM00054">
    <property type="entry name" value="EFh"/>
    <property type="match status" value="3"/>
</dbReference>
<evidence type="ECO:0000256" key="2">
    <source>
        <dbReference type="ARBA" id="ARBA00022490"/>
    </source>
</evidence>
<dbReference type="InterPro" id="IPR018247">
    <property type="entry name" value="EF_Hand_1_Ca_BS"/>
</dbReference>
<dbReference type="GO" id="GO:0048306">
    <property type="term" value="F:calcium-dependent protein binding"/>
    <property type="evidence" value="ECO:0007669"/>
    <property type="project" value="UniProtKB-ARBA"/>
</dbReference>
<dbReference type="Gene3D" id="1.10.238.10">
    <property type="entry name" value="EF-hand"/>
    <property type="match status" value="1"/>
</dbReference>
<proteinExistence type="predicted"/>
<dbReference type="InterPro" id="IPR051426">
    <property type="entry name" value="Peflin/Sorcin_CaBP"/>
</dbReference>
<dbReference type="OrthoDB" id="10248537at2759"/>
<dbReference type="AlphaFoldDB" id="A0A9P0CLS2"/>
<dbReference type="EMBL" id="OV651827">
    <property type="protein sequence ID" value="CAH1103936.1"/>
    <property type="molecule type" value="Genomic_DNA"/>
</dbReference>
<feature type="domain" description="EF-hand" evidence="6">
    <location>
        <begin position="86"/>
        <end position="114"/>
    </location>
</feature>
<dbReference type="PROSITE" id="PS00018">
    <property type="entry name" value="EF_HAND_1"/>
    <property type="match status" value="2"/>
</dbReference>
<organism evidence="7 8">
    <name type="scientific">Psylliodes chrysocephalus</name>
    <dbReference type="NCBI Taxonomy" id="3402493"/>
    <lineage>
        <taxon>Eukaryota</taxon>
        <taxon>Metazoa</taxon>
        <taxon>Ecdysozoa</taxon>
        <taxon>Arthropoda</taxon>
        <taxon>Hexapoda</taxon>
        <taxon>Insecta</taxon>
        <taxon>Pterygota</taxon>
        <taxon>Neoptera</taxon>
        <taxon>Endopterygota</taxon>
        <taxon>Coleoptera</taxon>
        <taxon>Polyphaga</taxon>
        <taxon>Cucujiformia</taxon>
        <taxon>Chrysomeloidea</taxon>
        <taxon>Chrysomelidae</taxon>
        <taxon>Galerucinae</taxon>
        <taxon>Alticini</taxon>
        <taxon>Psylliodes</taxon>
    </lineage>
</organism>
<dbReference type="PANTHER" id="PTHR46212">
    <property type="entry name" value="PEFLIN"/>
    <property type="match status" value="1"/>
</dbReference>
<evidence type="ECO:0000256" key="1">
    <source>
        <dbReference type="ARBA" id="ARBA00004496"/>
    </source>
</evidence>
<reference evidence="7" key="1">
    <citation type="submission" date="2022-01" db="EMBL/GenBank/DDBJ databases">
        <authorList>
            <person name="King R."/>
        </authorList>
    </citation>
    <scope>NUCLEOTIDE SEQUENCE</scope>
</reference>
<keyword evidence="8" id="KW-1185">Reference proteome</keyword>
<evidence type="ECO:0000256" key="3">
    <source>
        <dbReference type="ARBA" id="ARBA00022723"/>
    </source>
</evidence>
<gene>
    <name evidence="7" type="ORF">PSYICH_LOCUS4715</name>
</gene>
<evidence type="ECO:0000313" key="7">
    <source>
        <dbReference type="EMBL" id="CAH1103936.1"/>
    </source>
</evidence>
<accession>A0A9P0CLS2</accession>
<dbReference type="GO" id="GO:0005737">
    <property type="term" value="C:cytoplasm"/>
    <property type="evidence" value="ECO:0007669"/>
    <property type="project" value="UniProtKB-SubCell"/>
</dbReference>
<evidence type="ECO:0000259" key="6">
    <source>
        <dbReference type="SMART" id="SM00054"/>
    </source>
</evidence>
<feature type="domain" description="EF-hand" evidence="6">
    <location>
        <begin position="19"/>
        <end position="47"/>
    </location>
</feature>
<keyword evidence="4" id="KW-0677">Repeat</keyword>
<dbReference type="PANTHER" id="PTHR46212:SF3">
    <property type="entry name" value="GH27120P"/>
    <property type="match status" value="1"/>
</dbReference>
<evidence type="ECO:0000313" key="8">
    <source>
        <dbReference type="Proteomes" id="UP001153636"/>
    </source>
</evidence>
<keyword evidence="3" id="KW-0479">Metal-binding</keyword>
<dbReference type="GO" id="GO:0005509">
    <property type="term" value="F:calcium ion binding"/>
    <property type="evidence" value="ECO:0007669"/>
    <property type="project" value="InterPro"/>
</dbReference>
<dbReference type="Pfam" id="PF13202">
    <property type="entry name" value="EF-hand_5"/>
    <property type="match status" value="1"/>
</dbReference>
<name>A0A9P0CLS2_9CUCU</name>
<dbReference type="Pfam" id="PF13499">
    <property type="entry name" value="EF-hand_7"/>
    <property type="match status" value="1"/>
</dbReference>
<keyword evidence="2" id="KW-0963">Cytoplasm</keyword>
<protein>
    <recommendedName>
        <fullName evidence="6">EF-hand domain-containing protein</fullName>
    </recommendedName>
</protein>
<dbReference type="InterPro" id="IPR002048">
    <property type="entry name" value="EF_hand_dom"/>
</dbReference>
<evidence type="ECO:0000256" key="5">
    <source>
        <dbReference type="ARBA" id="ARBA00022837"/>
    </source>
</evidence>
<comment type="subcellular location">
    <subcellularLocation>
        <location evidence="1">Cytoplasm</location>
    </subcellularLocation>
</comment>
<feature type="domain" description="EF-hand" evidence="6">
    <location>
        <begin position="56"/>
        <end position="84"/>
    </location>
</feature>
<evidence type="ECO:0000256" key="4">
    <source>
        <dbReference type="ARBA" id="ARBA00022737"/>
    </source>
</evidence>
<dbReference type="InterPro" id="IPR011992">
    <property type="entry name" value="EF-hand-dom_pair"/>
</dbReference>
<keyword evidence="5" id="KW-0106">Calcium</keyword>
<dbReference type="Proteomes" id="UP001153636">
    <property type="component" value="Chromosome 15"/>
</dbReference>
<dbReference type="SUPFAM" id="SSF47473">
    <property type="entry name" value="EF-hand"/>
    <property type="match status" value="1"/>
</dbReference>
<sequence>MFQQPQGFVPSQPQAPNPAVDAWFQAVDRDHSGEINWQELQSALVNAQGENFSPLSCKMMISMFDADHTGTINSQEFQQLYAYITQWLVVFKNYDRDSSGSIEENELSQAFLQMGFRFSNEFIKFLLNRSDFKSHSKISVDQFIVVCVQIQKFTEAFKLRDTEFKGSITLGFEDFLSIALNCSP</sequence>